<dbReference type="EMBL" id="UZAF01016867">
    <property type="protein sequence ID" value="VDO34948.1"/>
    <property type="molecule type" value="Genomic_DNA"/>
</dbReference>
<dbReference type="InterPro" id="IPR038050">
    <property type="entry name" value="Neuro_actylchol_rec"/>
</dbReference>
<feature type="domain" description="Neurotransmitter-gated ion-channel transmembrane" evidence="17">
    <location>
        <begin position="200"/>
        <end position="476"/>
    </location>
</feature>
<evidence type="ECO:0000256" key="7">
    <source>
        <dbReference type="ARBA" id="ARBA00023136"/>
    </source>
</evidence>
<dbReference type="Proteomes" id="UP000268014">
    <property type="component" value="Unassembled WGS sequence"/>
</dbReference>
<dbReference type="SUPFAM" id="SSF90112">
    <property type="entry name" value="Neurotransmitter-gated ion-channel transmembrane pore"/>
    <property type="match status" value="1"/>
</dbReference>
<evidence type="ECO:0000256" key="9">
    <source>
        <dbReference type="ARBA" id="ARBA00023170"/>
    </source>
</evidence>
<keyword evidence="7 15" id="KW-0472">Membrane</keyword>
<dbReference type="STRING" id="6290.A0A158QMH9"/>
<keyword evidence="6 15" id="KW-0406">Ion transport</keyword>
<dbReference type="InterPro" id="IPR006202">
    <property type="entry name" value="Neur_chan_lig-bd"/>
</dbReference>
<dbReference type="PROSITE" id="PS00236">
    <property type="entry name" value="NEUROTR_ION_CHANNEL"/>
    <property type="match status" value="1"/>
</dbReference>
<dbReference type="InterPro" id="IPR006201">
    <property type="entry name" value="Neur_channel"/>
</dbReference>
<dbReference type="SUPFAM" id="SSF63712">
    <property type="entry name" value="Nicotinic receptor ligand binding domain-like"/>
    <property type="match status" value="1"/>
</dbReference>
<proteinExistence type="inferred from homology"/>
<evidence type="ECO:0000259" key="16">
    <source>
        <dbReference type="Pfam" id="PF02931"/>
    </source>
</evidence>
<keyword evidence="2" id="KW-1003">Cell membrane</keyword>
<comment type="subcellular location">
    <subcellularLocation>
        <location evidence="14">Postsynaptic cell membrane</location>
        <topology evidence="14">Multi-pass membrane protein</topology>
    </subcellularLocation>
</comment>
<dbReference type="FunFam" id="1.20.58.390:FF:000073">
    <property type="entry name" value="Neuronal acetylcholine receptor subunit alpha-9-II"/>
    <property type="match status" value="1"/>
</dbReference>
<keyword evidence="3 15" id="KW-0812">Transmembrane</keyword>
<dbReference type="OMA" id="WIFKSSC"/>
<keyword evidence="19" id="KW-1185">Reference proteome</keyword>
<evidence type="ECO:0000256" key="13">
    <source>
        <dbReference type="ARBA" id="ARBA00023303"/>
    </source>
</evidence>
<dbReference type="InterPro" id="IPR036719">
    <property type="entry name" value="Neuro-gated_channel_TM_sf"/>
</dbReference>
<evidence type="ECO:0000256" key="11">
    <source>
        <dbReference type="ARBA" id="ARBA00023257"/>
    </source>
</evidence>
<dbReference type="WBParaSite" id="HPLM_0000847601-mRNA-1">
    <property type="protein sequence ID" value="HPLM_0000847601-mRNA-1"/>
    <property type="gene ID" value="HPLM_0000847601"/>
</dbReference>
<protein>
    <submittedName>
        <fullName evidence="20">Neur_chan_LBD domain-containing protein</fullName>
    </submittedName>
</protein>
<dbReference type="Pfam" id="PF02931">
    <property type="entry name" value="Neur_chan_LBD"/>
    <property type="match status" value="1"/>
</dbReference>
<dbReference type="CDD" id="cd18997">
    <property type="entry name" value="LGIC_ECD_nAChR"/>
    <property type="match status" value="1"/>
</dbReference>
<dbReference type="PRINTS" id="PR00254">
    <property type="entry name" value="NICOTINICR"/>
</dbReference>
<dbReference type="GO" id="GO:0004888">
    <property type="term" value="F:transmembrane signaling receptor activity"/>
    <property type="evidence" value="ECO:0007669"/>
    <property type="project" value="InterPro"/>
</dbReference>
<dbReference type="InterPro" id="IPR018000">
    <property type="entry name" value="Neurotransmitter_ion_chnl_CS"/>
</dbReference>
<dbReference type="PRINTS" id="PR00252">
    <property type="entry name" value="NRIONCHANNEL"/>
</dbReference>
<feature type="transmembrane region" description="Helical" evidence="15">
    <location>
        <begin position="255"/>
        <end position="278"/>
    </location>
</feature>
<evidence type="ECO:0000256" key="15">
    <source>
        <dbReference type="RuleBase" id="RU000687"/>
    </source>
</evidence>
<feature type="domain" description="Neurotransmitter-gated ion-channel ligand-binding" evidence="16">
    <location>
        <begin position="18"/>
        <end position="108"/>
    </location>
</feature>
<evidence type="ECO:0000256" key="2">
    <source>
        <dbReference type="ARBA" id="ARBA00022475"/>
    </source>
</evidence>
<keyword evidence="12" id="KW-1071">Ligand-gated ion channel</keyword>
<reference evidence="18 19" key="2">
    <citation type="submission" date="2018-11" db="EMBL/GenBank/DDBJ databases">
        <authorList>
            <consortium name="Pathogen Informatics"/>
        </authorList>
    </citation>
    <scope>NUCLEOTIDE SEQUENCE [LARGE SCALE GENOMIC DNA]</scope>
    <source>
        <strain evidence="18 19">MHpl1</strain>
    </source>
</reference>
<keyword evidence="9" id="KW-0675">Receptor</keyword>
<keyword evidence="1 15" id="KW-0813">Transport</keyword>
<dbReference type="InterPro" id="IPR036734">
    <property type="entry name" value="Neur_chan_lig-bd_sf"/>
</dbReference>
<dbReference type="OrthoDB" id="5975154at2759"/>
<comment type="similarity">
    <text evidence="15">Belongs to the ligand-gated ion channel (TC 1.A.9) family.</text>
</comment>
<dbReference type="FunFam" id="2.70.170.10:FF:000060">
    <property type="entry name" value="Nicotinic acetylcholine receptor subunit alpha4"/>
    <property type="match status" value="1"/>
</dbReference>
<sequence length="484" mass="56016">MAFKRAEDVPGTSDETLRLYTELLSGYEKDVRPALQHDTPINVTFVFMLTQIIDVDERNQILTTNAWLHQYWTDYKLVWDPRKYGNLTRIHIPHERIWRPDVVLYNKSSCPLDVKHYPFDRQTCTLNYASWAYDGTKIDLLLNSERGDQSNYMMSTEWNLLRITAEKNSVIYSCCPDAPYPFVNIHISIERRPMFYVFNLILPCVLISGIALLGFYMPSDSGEKVTLGITSLLSTTVFLMLVAEGMPPTSEALPLIGLYYGVTIFLVALATAMTVLTLNVHHQGVHGGEVPRFLQQIAFKFLARILFVRIDPYHSITHHVRYIYQRDRPDSARNSECYKSPAYQTSSPEIRMKQRYSSPTKPRIPLYDSPQKARKVSFAPQVHMMKETPLTSSVPLMRRRQACEPPVEADKLDDFESEFLRVLDLVHATIERNEMRVAERDRRDATQLEWQQVAMVLDRFLLIVFLIGTALSSFLILYQRDIIE</sequence>
<evidence type="ECO:0000259" key="17">
    <source>
        <dbReference type="Pfam" id="PF02932"/>
    </source>
</evidence>
<accession>A0A158QMH9</accession>
<evidence type="ECO:0000256" key="4">
    <source>
        <dbReference type="ARBA" id="ARBA00022989"/>
    </source>
</evidence>
<dbReference type="InterPro" id="IPR002394">
    <property type="entry name" value="Nicotinic_acetylcholine_rcpt"/>
</dbReference>
<keyword evidence="8" id="KW-1015">Disulfide bond</keyword>
<feature type="transmembrane region" description="Helical" evidence="15">
    <location>
        <begin position="194"/>
        <end position="213"/>
    </location>
</feature>
<evidence type="ECO:0000256" key="12">
    <source>
        <dbReference type="ARBA" id="ARBA00023286"/>
    </source>
</evidence>
<keyword evidence="13 15" id="KW-0407">Ion channel</keyword>
<comment type="caution">
    <text evidence="15">Lacks conserved residue(s) required for the propagation of feature annotation.</text>
</comment>
<dbReference type="Gene3D" id="2.70.170.10">
    <property type="entry name" value="Neurotransmitter-gated ion-channel ligand-binding domain"/>
    <property type="match status" value="2"/>
</dbReference>
<keyword evidence="4 15" id="KW-1133">Transmembrane helix</keyword>
<reference evidence="20" key="1">
    <citation type="submission" date="2016-04" db="UniProtKB">
        <authorList>
            <consortium name="WormBaseParasite"/>
        </authorList>
    </citation>
    <scope>IDENTIFICATION</scope>
</reference>
<dbReference type="Gene3D" id="1.20.58.390">
    <property type="entry name" value="Neurotransmitter-gated ion-channel transmembrane domain"/>
    <property type="match status" value="2"/>
</dbReference>
<dbReference type="GO" id="GO:0045211">
    <property type="term" value="C:postsynaptic membrane"/>
    <property type="evidence" value="ECO:0007669"/>
    <property type="project" value="UniProtKB-SubCell"/>
</dbReference>
<evidence type="ECO:0000256" key="10">
    <source>
        <dbReference type="ARBA" id="ARBA00023180"/>
    </source>
</evidence>
<evidence type="ECO:0000256" key="8">
    <source>
        <dbReference type="ARBA" id="ARBA00023157"/>
    </source>
</evidence>
<organism evidence="20">
    <name type="scientific">Haemonchus placei</name>
    <name type="common">Barber's pole worm</name>
    <dbReference type="NCBI Taxonomy" id="6290"/>
    <lineage>
        <taxon>Eukaryota</taxon>
        <taxon>Metazoa</taxon>
        <taxon>Ecdysozoa</taxon>
        <taxon>Nematoda</taxon>
        <taxon>Chromadorea</taxon>
        <taxon>Rhabditida</taxon>
        <taxon>Rhabditina</taxon>
        <taxon>Rhabditomorpha</taxon>
        <taxon>Strongyloidea</taxon>
        <taxon>Trichostrongylidae</taxon>
        <taxon>Haemonchus</taxon>
    </lineage>
</organism>
<evidence type="ECO:0000313" key="20">
    <source>
        <dbReference type="WBParaSite" id="HPLM_0000847601-mRNA-1"/>
    </source>
</evidence>
<evidence type="ECO:0000256" key="5">
    <source>
        <dbReference type="ARBA" id="ARBA00023018"/>
    </source>
</evidence>
<evidence type="ECO:0000256" key="3">
    <source>
        <dbReference type="ARBA" id="ARBA00022692"/>
    </source>
</evidence>
<evidence type="ECO:0000313" key="18">
    <source>
        <dbReference type="EMBL" id="VDO34948.1"/>
    </source>
</evidence>
<dbReference type="AlphaFoldDB" id="A0A158QMH9"/>
<dbReference type="PANTHER" id="PTHR18945">
    <property type="entry name" value="NEUROTRANSMITTER GATED ION CHANNEL"/>
    <property type="match status" value="1"/>
</dbReference>
<keyword evidence="5" id="KW-0770">Synapse</keyword>
<dbReference type="CDD" id="cd19051">
    <property type="entry name" value="LGIC_TM_cation"/>
    <property type="match status" value="1"/>
</dbReference>
<dbReference type="InterPro" id="IPR006029">
    <property type="entry name" value="Neurotrans-gated_channel_TM"/>
</dbReference>
<dbReference type="GO" id="GO:0022848">
    <property type="term" value="F:acetylcholine-gated monoatomic cation-selective channel activity"/>
    <property type="evidence" value="ECO:0007669"/>
    <property type="project" value="InterPro"/>
</dbReference>
<evidence type="ECO:0000256" key="1">
    <source>
        <dbReference type="ARBA" id="ARBA00022448"/>
    </source>
</evidence>
<evidence type="ECO:0000313" key="19">
    <source>
        <dbReference type="Proteomes" id="UP000268014"/>
    </source>
</evidence>
<keyword evidence="10" id="KW-0325">Glycoprotein</keyword>
<dbReference type="Pfam" id="PF02932">
    <property type="entry name" value="Neur_chan_memb"/>
    <property type="match status" value="1"/>
</dbReference>
<evidence type="ECO:0000256" key="14">
    <source>
        <dbReference type="ARBA" id="ARBA00034104"/>
    </source>
</evidence>
<evidence type="ECO:0000256" key="6">
    <source>
        <dbReference type="ARBA" id="ARBA00023065"/>
    </source>
</evidence>
<feature type="transmembrane region" description="Helical" evidence="15">
    <location>
        <begin position="460"/>
        <end position="478"/>
    </location>
</feature>
<keyword evidence="11" id="KW-0628">Postsynaptic cell membrane</keyword>
<name>A0A158QMH9_HAEPC</name>
<gene>
    <name evidence="18" type="ORF">HPLM_LOCUS8468</name>
</gene>